<protein>
    <submittedName>
        <fullName evidence="1">Uncharacterized protein</fullName>
    </submittedName>
</protein>
<proteinExistence type="predicted"/>
<gene>
    <name evidence="1" type="ORF">DCAR_010555</name>
</gene>
<organism evidence="1">
    <name type="scientific">Daucus carota subsp. sativus</name>
    <name type="common">Carrot</name>
    <dbReference type="NCBI Taxonomy" id="79200"/>
    <lineage>
        <taxon>Eukaryota</taxon>
        <taxon>Viridiplantae</taxon>
        <taxon>Streptophyta</taxon>
        <taxon>Embryophyta</taxon>
        <taxon>Tracheophyta</taxon>
        <taxon>Spermatophyta</taxon>
        <taxon>Magnoliopsida</taxon>
        <taxon>eudicotyledons</taxon>
        <taxon>Gunneridae</taxon>
        <taxon>Pentapetalae</taxon>
        <taxon>asterids</taxon>
        <taxon>campanulids</taxon>
        <taxon>Apiales</taxon>
        <taxon>Apiaceae</taxon>
        <taxon>Apioideae</taxon>
        <taxon>Scandiceae</taxon>
        <taxon>Daucinae</taxon>
        <taxon>Daucus</taxon>
        <taxon>Daucus sect. Daucus</taxon>
    </lineage>
</organism>
<comment type="caution">
    <text evidence="1">The sequence shown here is derived from an EMBL/GenBank/DDBJ whole genome shotgun (WGS) entry which is preliminary data.</text>
</comment>
<sequence>MNIQAGKWNRNEEHRRTLKIRRARFPTPPHKPITKNDSIRANKQYGIISICPDFLESKPPIFNWKHS</sequence>
<dbReference type="EMBL" id="LNRQ01000003">
    <property type="protein sequence ID" value="KZN01801.1"/>
    <property type="molecule type" value="Genomic_DNA"/>
</dbReference>
<dbReference type="AlphaFoldDB" id="A0A169W822"/>
<accession>A0A169W822</accession>
<name>A0A169W822_DAUCS</name>
<reference evidence="1" key="1">
    <citation type="journal article" date="2016" name="Nat. Genet.">
        <title>A high-quality carrot genome assembly provides new insights into carotenoid accumulation and asterid genome evolution.</title>
        <authorList>
            <person name="Iorizzo M."/>
            <person name="Ellison S."/>
            <person name="Senalik D."/>
            <person name="Zeng P."/>
            <person name="Satapoomin P."/>
            <person name="Huang J."/>
            <person name="Bowman M."/>
            <person name="Iovene M."/>
            <person name="Sanseverino W."/>
            <person name="Cavagnaro P."/>
            <person name="Yildiz M."/>
            <person name="Macko-Podgorni A."/>
            <person name="Moranska E."/>
            <person name="Grzebelus E."/>
            <person name="Grzebelus D."/>
            <person name="Ashrafi H."/>
            <person name="Zheng Z."/>
            <person name="Cheng S."/>
            <person name="Spooner D."/>
            <person name="Van Deynze A."/>
            <person name="Simon P."/>
        </authorList>
    </citation>
    <scope>NUCLEOTIDE SEQUENCE [LARGE SCALE GENOMIC DNA]</scope>
    <source>
        <tissue evidence="1">Leaf</tissue>
    </source>
</reference>
<dbReference type="Gramene" id="KZN01801">
    <property type="protein sequence ID" value="KZN01801"/>
    <property type="gene ID" value="DCAR_010555"/>
</dbReference>
<evidence type="ECO:0000313" key="1">
    <source>
        <dbReference type="EMBL" id="KZN01801.1"/>
    </source>
</evidence>